<name>A0A6L2MFS1_TANCI</name>
<dbReference type="AlphaFoldDB" id="A0A6L2MFS1"/>
<evidence type="ECO:0000256" key="1">
    <source>
        <dbReference type="SAM" id="MobiDB-lite"/>
    </source>
</evidence>
<comment type="caution">
    <text evidence="2">The sequence shown here is derived from an EMBL/GenBank/DDBJ whole genome shotgun (WGS) entry which is preliminary data.</text>
</comment>
<feature type="compositionally biased region" description="Gly residues" evidence="1">
    <location>
        <begin position="420"/>
        <end position="447"/>
    </location>
</feature>
<proteinExistence type="predicted"/>
<feature type="region of interest" description="Disordered" evidence="1">
    <location>
        <begin position="230"/>
        <end position="300"/>
    </location>
</feature>
<reference evidence="2" key="1">
    <citation type="journal article" date="2019" name="Sci. Rep.">
        <title>Draft genome of Tanacetum cinerariifolium, the natural source of mosquito coil.</title>
        <authorList>
            <person name="Yamashiro T."/>
            <person name="Shiraishi A."/>
            <person name="Satake H."/>
            <person name="Nakayama K."/>
        </authorList>
    </citation>
    <scope>NUCLEOTIDE SEQUENCE</scope>
</reference>
<accession>A0A6L2MFS1</accession>
<keyword evidence="2" id="KW-0548">Nucleotidyltransferase</keyword>
<keyword evidence="2" id="KW-0695">RNA-directed DNA polymerase</keyword>
<dbReference type="GO" id="GO:0003964">
    <property type="term" value="F:RNA-directed DNA polymerase activity"/>
    <property type="evidence" value="ECO:0007669"/>
    <property type="project" value="UniProtKB-KW"/>
</dbReference>
<evidence type="ECO:0000313" key="2">
    <source>
        <dbReference type="EMBL" id="GEU72778.1"/>
    </source>
</evidence>
<organism evidence="2">
    <name type="scientific">Tanacetum cinerariifolium</name>
    <name type="common">Dalmatian daisy</name>
    <name type="synonym">Chrysanthemum cinerariifolium</name>
    <dbReference type="NCBI Taxonomy" id="118510"/>
    <lineage>
        <taxon>Eukaryota</taxon>
        <taxon>Viridiplantae</taxon>
        <taxon>Streptophyta</taxon>
        <taxon>Embryophyta</taxon>
        <taxon>Tracheophyta</taxon>
        <taxon>Spermatophyta</taxon>
        <taxon>Magnoliopsida</taxon>
        <taxon>eudicotyledons</taxon>
        <taxon>Gunneridae</taxon>
        <taxon>Pentapetalae</taxon>
        <taxon>asterids</taxon>
        <taxon>campanulids</taxon>
        <taxon>Asterales</taxon>
        <taxon>Asteraceae</taxon>
        <taxon>Asteroideae</taxon>
        <taxon>Anthemideae</taxon>
        <taxon>Anthemidinae</taxon>
        <taxon>Tanacetum</taxon>
    </lineage>
</organism>
<feature type="region of interest" description="Disordered" evidence="1">
    <location>
        <begin position="174"/>
        <end position="217"/>
    </location>
</feature>
<gene>
    <name evidence="2" type="ORF">Tci_044756</name>
</gene>
<feature type="region of interest" description="Disordered" evidence="1">
    <location>
        <begin position="413"/>
        <end position="454"/>
    </location>
</feature>
<dbReference type="EMBL" id="BKCJ010006559">
    <property type="protein sequence ID" value="GEU72778.1"/>
    <property type="molecule type" value="Genomic_DNA"/>
</dbReference>
<keyword evidence="2" id="KW-0808">Transferase</keyword>
<protein>
    <submittedName>
        <fullName evidence="2">Reverse transcriptase domain-containing protein</fullName>
    </submittedName>
</protein>
<feature type="compositionally biased region" description="Basic and acidic residues" evidence="1">
    <location>
        <begin position="234"/>
        <end position="248"/>
    </location>
</feature>
<sequence length="533" mass="59035">MTASDIIVFSYSSDESVESPPSQVILFGDIPTVIPFISMVAPETSTTAPVISSVAPMIKTTIVASPIGLYSLVPYSDFDSNLPDEMDSLKVTTSSSSPSAFPIAPVTALPGTRRRAAILIRPREAIPLGRPYRTHPNGPRRVMAIGLPSDESTTTCEAFRRWCAASVSTFYPLTTSESSSEDSLERPLHSSSHSARPSRKRCRFPDDSVPSFTSVTGSLAPTRANLLPPRKRFRDSYSPETSMEKDIEIDTTETEDGRDAGDTVVLGIDPRSVPMDDEEIVEPVGGDSSSSPGTRDGTVRSVEDIPVDLDGSIRDFYHHMSKVRVDRIVRIKTTQRHLEAEQMRASRARAGMAESIKSLRSKNLKIRDDRDDLRRKLRRTMTNTRSRMTPTAIEEMINRRVAKALEAHEINKNLRLENGNGNGNSNGGNRNGNGGNGNGQGRNGNGDGRGDRPVARECTYQDFMKFQPLNFKGIEGVVGLIRWCEKMETMFHISNWPERYQVKYATCTLLDSALTWWNSHKRTIRTDTAYALS</sequence>